<evidence type="ECO:0000256" key="2">
    <source>
        <dbReference type="ARBA" id="ARBA00023242"/>
    </source>
</evidence>
<accession>A0ABR0BIY3</accession>
<comment type="caution">
    <text evidence="4">The sequence shown here is derived from an EMBL/GenBank/DDBJ whole genome shotgun (WGS) entry which is preliminary data.</text>
</comment>
<evidence type="ECO:0000313" key="5">
    <source>
        <dbReference type="Proteomes" id="UP001287286"/>
    </source>
</evidence>
<gene>
    <name evidence="4" type="ORF">Purlil1_11668</name>
</gene>
<dbReference type="PANTHER" id="PTHR37534">
    <property type="entry name" value="TRANSCRIPTIONAL ACTIVATOR PROTEIN UGA3"/>
    <property type="match status" value="1"/>
</dbReference>
<protein>
    <submittedName>
        <fullName evidence="4">Transcriptional regulator family: Fungal Specific TF</fullName>
    </submittedName>
</protein>
<organism evidence="4 5">
    <name type="scientific">Purpureocillium lilacinum</name>
    <name type="common">Paecilomyces lilacinus</name>
    <dbReference type="NCBI Taxonomy" id="33203"/>
    <lineage>
        <taxon>Eukaryota</taxon>
        <taxon>Fungi</taxon>
        <taxon>Dikarya</taxon>
        <taxon>Ascomycota</taxon>
        <taxon>Pezizomycotina</taxon>
        <taxon>Sordariomycetes</taxon>
        <taxon>Hypocreomycetidae</taxon>
        <taxon>Hypocreales</taxon>
        <taxon>Ophiocordycipitaceae</taxon>
        <taxon>Purpureocillium</taxon>
    </lineage>
</organism>
<dbReference type="EMBL" id="JAWRVI010000074">
    <property type="protein sequence ID" value="KAK4081407.1"/>
    <property type="molecule type" value="Genomic_DNA"/>
</dbReference>
<dbReference type="PANTHER" id="PTHR37534:SF49">
    <property type="entry name" value="LYSINE BIOSYNTHESIS REGULATORY PROTEIN LYS14"/>
    <property type="match status" value="1"/>
</dbReference>
<feature type="region of interest" description="Disordered" evidence="3">
    <location>
        <begin position="238"/>
        <end position="273"/>
    </location>
</feature>
<feature type="region of interest" description="Disordered" evidence="3">
    <location>
        <begin position="87"/>
        <end position="110"/>
    </location>
</feature>
<evidence type="ECO:0000256" key="3">
    <source>
        <dbReference type="SAM" id="MobiDB-lite"/>
    </source>
</evidence>
<name>A0ABR0BIY3_PURLI</name>
<comment type="subcellular location">
    <subcellularLocation>
        <location evidence="1">Nucleus</location>
    </subcellularLocation>
</comment>
<feature type="compositionally biased region" description="Polar residues" evidence="3">
    <location>
        <begin position="240"/>
        <end position="249"/>
    </location>
</feature>
<feature type="compositionally biased region" description="Polar residues" evidence="3">
    <location>
        <begin position="92"/>
        <end position="107"/>
    </location>
</feature>
<keyword evidence="5" id="KW-1185">Reference proteome</keyword>
<evidence type="ECO:0000256" key="1">
    <source>
        <dbReference type="ARBA" id="ARBA00004123"/>
    </source>
</evidence>
<dbReference type="InterPro" id="IPR021858">
    <property type="entry name" value="Fun_TF"/>
</dbReference>
<proteinExistence type="predicted"/>
<evidence type="ECO:0000313" key="4">
    <source>
        <dbReference type="EMBL" id="KAK4081407.1"/>
    </source>
</evidence>
<dbReference type="Proteomes" id="UP001287286">
    <property type="component" value="Unassembled WGS sequence"/>
</dbReference>
<sequence length="665" mass="72727">MPIGTPHCPLEPEPVWAASTRARYNAPAAGLEVPFHHWSAGAPRAHLAPRGTGAPQQPRCLLPFHYTGCIASRRWFASLTLHLDAAGPSKDQAPSQSAIRSATSQPATDGCCTRTLAATRSAHERPPAPARPPITKRLLDMQAAQGAMQRAAPEVLPLRPPEPAVAARQSQESPDDSDFAMHFDQQAPFADLFDFASSFAGPGAEVPSLFRGVPDLDLRPASGEHGASGYPLLSVASVARSPSPTPSDNSDADRGSDDTLAMTEPPPILQPIENGPRWASARAFLEAMAASSAMVRCSRMAFAALQRQKKPASLQVDHRPFYDRAAKKLAESVTDPFAGTADNREDLKHILTTIFFLSYIDLLTDRHDLAHAHLKQAYKAIKKRDRLNSEPIEQRVISWIRVLDARAASAGGEGCFVNDQSGVYSPVDTQVCHASTPSGTGEAHNAKVEEVLYDLLCQPGLQFFQEVQSVTGRITMIDHYHRSRGTVEDETQVMAAAADILRDLSRLHDRRPVLADHAVAGDIGESLLAPSLASAIVSSYRTYLANFHSCYVHLHRVAHRHLPRPQMLVKAIARIRDLMRAMVASRETLPVNVLWPLFLWGCEEDDVEECCWIVETIRTFESIVTNANIAADLLCEVQQRQRDCGGRVDIRSVAVEMFKASFAMV</sequence>
<keyword evidence="2" id="KW-0539">Nucleus</keyword>
<dbReference type="Pfam" id="PF11951">
    <property type="entry name" value="Fungal_trans_2"/>
    <property type="match status" value="1"/>
</dbReference>
<reference evidence="4 5" key="1">
    <citation type="journal article" date="2024" name="Microbiol. Resour. Announc.">
        <title>Genome annotations for the ascomycete fungi Trichoderma harzianum, Trichoderma aggressivum, and Purpureocillium lilacinum.</title>
        <authorList>
            <person name="Beijen E.P.W."/>
            <person name="Ohm R.A."/>
        </authorList>
    </citation>
    <scope>NUCLEOTIDE SEQUENCE [LARGE SCALE GENOMIC DNA]</scope>
    <source>
        <strain evidence="4 5">CBS 150709</strain>
    </source>
</reference>